<dbReference type="Proteomes" id="UP000816034">
    <property type="component" value="Unassembled WGS sequence"/>
</dbReference>
<protein>
    <submittedName>
        <fullName evidence="2">Uncharacterized protein</fullName>
    </submittedName>
</protein>
<keyword evidence="3" id="KW-1185">Reference proteome</keyword>
<keyword evidence="1" id="KW-0472">Membrane</keyword>
<dbReference type="AlphaFoldDB" id="A0AA88GFR9"/>
<keyword evidence="1" id="KW-1133">Transmembrane helix</keyword>
<reference evidence="2 3" key="1">
    <citation type="journal article" date="2018" name="BMC Genomics">
        <title>The genome of Naegleria lovaniensis, the basis for a comparative approach to unravel pathogenicity factors of the human pathogenic amoeba N. fowleri.</title>
        <authorList>
            <person name="Liechti N."/>
            <person name="Schurch N."/>
            <person name="Bruggmann R."/>
            <person name="Wittwer M."/>
        </authorList>
    </citation>
    <scope>NUCLEOTIDE SEQUENCE [LARGE SCALE GENOMIC DNA]</scope>
    <source>
        <strain evidence="2 3">ATCC 30569</strain>
    </source>
</reference>
<accession>A0AA88GFR9</accession>
<evidence type="ECO:0000256" key="1">
    <source>
        <dbReference type="SAM" id="Phobius"/>
    </source>
</evidence>
<dbReference type="RefSeq" id="XP_044545899.1">
    <property type="nucleotide sequence ID" value="XM_044698334.1"/>
</dbReference>
<evidence type="ECO:0000313" key="3">
    <source>
        <dbReference type="Proteomes" id="UP000816034"/>
    </source>
</evidence>
<organism evidence="2 3">
    <name type="scientific">Naegleria lovaniensis</name>
    <name type="common">Amoeba</name>
    <dbReference type="NCBI Taxonomy" id="51637"/>
    <lineage>
        <taxon>Eukaryota</taxon>
        <taxon>Discoba</taxon>
        <taxon>Heterolobosea</taxon>
        <taxon>Tetramitia</taxon>
        <taxon>Eutetramitia</taxon>
        <taxon>Vahlkampfiidae</taxon>
        <taxon>Naegleria</taxon>
    </lineage>
</organism>
<comment type="caution">
    <text evidence="2">The sequence shown here is derived from an EMBL/GenBank/DDBJ whole genome shotgun (WGS) entry which is preliminary data.</text>
</comment>
<name>A0AA88GFR9_NAELO</name>
<sequence length="148" mass="16654">MMQPYVIVTPNTTIQPSSSLEEIPHHEMNQDTHHHEEILEHKTIPEQPHETAVQGTAMTTMGEYGQLDAESSKPVLQRNPYISLLFHNKRFMMIWMAGVLSGMGNYFSEIGFLLMTFTIHVSMFMIGSFILGSAAGVIWCTACLPLNN</sequence>
<gene>
    <name evidence="2" type="ORF">C9374_008276</name>
</gene>
<dbReference type="EMBL" id="PYSW02000032">
    <property type="protein sequence ID" value="KAG2378637.1"/>
    <property type="molecule type" value="Genomic_DNA"/>
</dbReference>
<evidence type="ECO:0000313" key="2">
    <source>
        <dbReference type="EMBL" id="KAG2378637.1"/>
    </source>
</evidence>
<feature type="transmembrane region" description="Helical" evidence="1">
    <location>
        <begin position="93"/>
        <end position="117"/>
    </location>
</feature>
<keyword evidence="1" id="KW-0812">Transmembrane</keyword>
<proteinExistence type="predicted"/>
<dbReference type="GeneID" id="68100730"/>
<feature type="transmembrane region" description="Helical" evidence="1">
    <location>
        <begin position="123"/>
        <end position="146"/>
    </location>
</feature>